<dbReference type="Proteomes" id="UP000622580">
    <property type="component" value="Unassembled WGS sequence"/>
</dbReference>
<dbReference type="AlphaFoldDB" id="A0A941D0Z3"/>
<gene>
    <name evidence="1" type="ORF">JKL49_08250</name>
</gene>
<accession>A0A941D0Z3</accession>
<proteinExistence type="predicted"/>
<keyword evidence="2" id="KW-1185">Reference proteome</keyword>
<name>A0A941D0Z3_9CAUL</name>
<protein>
    <submittedName>
        <fullName evidence="1">Uncharacterized protein</fullName>
    </submittedName>
</protein>
<reference evidence="1" key="1">
    <citation type="submission" date="2021-04" db="EMBL/GenBank/DDBJ databases">
        <title>Draft genome assembly of strain Phenylobacterium sp. 20VBR1 using MiniION and Illumina platforms.</title>
        <authorList>
            <person name="Thomas F.A."/>
            <person name="Krishnan K.P."/>
            <person name="Sinha R.K."/>
        </authorList>
    </citation>
    <scope>NUCLEOTIDE SEQUENCE</scope>
    <source>
        <strain evidence="1">20VBR1</strain>
    </source>
</reference>
<evidence type="ECO:0000313" key="1">
    <source>
        <dbReference type="EMBL" id="MBR7619374.1"/>
    </source>
</evidence>
<dbReference type="EMBL" id="JAGSGD010000001">
    <property type="protein sequence ID" value="MBR7619374.1"/>
    <property type="molecule type" value="Genomic_DNA"/>
</dbReference>
<dbReference type="RefSeq" id="WP_215339730.1">
    <property type="nucleotide sequence ID" value="NZ_JAGSGD010000001.1"/>
</dbReference>
<evidence type="ECO:0000313" key="2">
    <source>
        <dbReference type="Proteomes" id="UP000622580"/>
    </source>
</evidence>
<organism evidence="1 2">
    <name type="scientific">Phenylobacterium glaciei</name>
    <dbReference type="NCBI Taxonomy" id="2803784"/>
    <lineage>
        <taxon>Bacteria</taxon>
        <taxon>Pseudomonadati</taxon>
        <taxon>Pseudomonadota</taxon>
        <taxon>Alphaproteobacteria</taxon>
        <taxon>Caulobacterales</taxon>
        <taxon>Caulobacteraceae</taxon>
        <taxon>Phenylobacterium</taxon>
    </lineage>
</organism>
<sequence>MTSKTPSPRRNLEPLCASAADLYAPAAREQIGRVLENWLAANQATPFELLHRPDLIRKLEASSRDLQHAFQKIAVPLALARGASVHEVMRGLHAVADQAIARILRDEKPGLLAEFDLGGFAGACASTEPAFGYRVAAGIAAYMAAAEDWGGKVERALDLVVAAPADGPARAFALSLLEPALQDLCGSEAGLAQLIGGDLELGCFLLGLVRLAHGRTIDAIIAVHPTLRQLVAPLPAPGARLARHIENGDFNALRLALSRRVLADLDTKRRLHPGSGMGEIAAVRGLAVALTAACGPLLPAEDVAEAILRRSERLVEPNFVNTLLHEQNGLVAGLDALMTVLESVTGDANRRRAVRFVEAAVLTPPFKADLLNSAGGAVAALLVLARTWRRLARAGAGVVGTQDLLDGIGQIAGAINLEGGVIADLAGSMTPKARKLETLQAMANGETAPPGPAARHAADAIQRLGVTGDQAAS</sequence>
<comment type="caution">
    <text evidence="1">The sequence shown here is derived from an EMBL/GenBank/DDBJ whole genome shotgun (WGS) entry which is preliminary data.</text>
</comment>